<keyword evidence="11" id="KW-0460">Magnesium</keyword>
<reference evidence="18 19" key="1">
    <citation type="submission" date="2019-04" db="EMBL/GenBank/DDBJ databases">
        <title>Streptomyces oryziradicis sp. nov., a novel actinomycete isolated from rhizosphere soil of rice (Oryza sativa L.).</title>
        <authorList>
            <person name="Li C."/>
        </authorList>
    </citation>
    <scope>NUCLEOTIDE SEQUENCE [LARGE SCALE GENOMIC DNA]</scope>
    <source>
        <strain evidence="18 19">NEAU-C40</strain>
    </source>
</reference>
<feature type="compositionally biased region" description="Acidic residues" evidence="16">
    <location>
        <begin position="554"/>
        <end position="572"/>
    </location>
</feature>
<feature type="domain" description="S1 motif" evidence="17">
    <location>
        <begin position="722"/>
        <end position="799"/>
    </location>
</feature>
<evidence type="ECO:0000256" key="4">
    <source>
        <dbReference type="ARBA" id="ARBA00005522"/>
    </source>
</evidence>
<dbReference type="GO" id="GO:0046872">
    <property type="term" value="F:metal ion binding"/>
    <property type="evidence" value="ECO:0007669"/>
    <property type="project" value="UniProtKB-KW"/>
</dbReference>
<feature type="compositionally biased region" description="Basic residues" evidence="16">
    <location>
        <begin position="1359"/>
        <end position="1371"/>
    </location>
</feature>
<dbReference type="SMART" id="SM00316">
    <property type="entry name" value="S1"/>
    <property type="match status" value="1"/>
</dbReference>
<dbReference type="GO" id="GO:0005737">
    <property type="term" value="C:cytoplasm"/>
    <property type="evidence" value="ECO:0007669"/>
    <property type="project" value="UniProtKB-SubCell"/>
</dbReference>
<dbReference type="FunFam" id="2.40.50.140:FF:000066">
    <property type="entry name" value="Ribonuclease E"/>
    <property type="match status" value="1"/>
</dbReference>
<dbReference type="InterPro" id="IPR019307">
    <property type="entry name" value="RNA-bd_AU-1/RNase_E/G"/>
</dbReference>
<evidence type="ECO:0000256" key="8">
    <source>
        <dbReference type="ARBA" id="ARBA00022723"/>
    </source>
</evidence>
<dbReference type="RefSeq" id="WP_136721403.1">
    <property type="nucleotide sequence ID" value="NZ_SUMC01000001.1"/>
</dbReference>
<evidence type="ECO:0000256" key="11">
    <source>
        <dbReference type="ARBA" id="ARBA00022842"/>
    </source>
</evidence>
<protein>
    <recommendedName>
        <fullName evidence="15">Ribonuclease E</fullName>
        <ecNumber evidence="14">3.1.26.12</ecNumber>
    </recommendedName>
</protein>
<feature type="compositionally biased region" description="Low complexity" evidence="16">
    <location>
        <begin position="183"/>
        <end position="228"/>
    </location>
</feature>
<dbReference type="GO" id="GO:0006397">
    <property type="term" value="P:mRNA processing"/>
    <property type="evidence" value="ECO:0007669"/>
    <property type="project" value="UniProtKB-KW"/>
</dbReference>
<comment type="catalytic activity">
    <reaction evidence="13">
        <text>Endonucleolytic cleavage of single-stranded RNA in A- and U-rich regions.</text>
        <dbReference type="EC" id="3.1.26.12"/>
    </reaction>
</comment>
<dbReference type="Proteomes" id="UP000305778">
    <property type="component" value="Unassembled WGS sequence"/>
</dbReference>
<dbReference type="OrthoDB" id="9804278at2"/>
<keyword evidence="7" id="KW-0819">tRNA processing</keyword>
<dbReference type="SUPFAM" id="SSF50249">
    <property type="entry name" value="Nucleic acid-binding proteins"/>
    <property type="match status" value="1"/>
</dbReference>
<dbReference type="PANTHER" id="PTHR30001">
    <property type="entry name" value="RIBONUCLEASE"/>
    <property type="match status" value="1"/>
</dbReference>
<evidence type="ECO:0000256" key="1">
    <source>
        <dbReference type="ARBA" id="ARBA00001946"/>
    </source>
</evidence>
<comment type="subcellular location">
    <subcellularLocation>
        <location evidence="3">Cytoplasm</location>
    </subcellularLocation>
</comment>
<evidence type="ECO:0000256" key="9">
    <source>
        <dbReference type="ARBA" id="ARBA00022801"/>
    </source>
</evidence>
<dbReference type="InterPro" id="IPR003029">
    <property type="entry name" value="S1_domain"/>
</dbReference>
<feature type="compositionally biased region" description="Basic and acidic residues" evidence="16">
    <location>
        <begin position="526"/>
        <end position="536"/>
    </location>
</feature>
<feature type="compositionally biased region" description="Basic residues" evidence="16">
    <location>
        <begin position="1332"/>
        <end position="1349"/>
    </location>
</feature>
<feature type="compositionally biased region" description="Low complexity" evidence="16">
    <location>
        <begin position="1244"/>
        <end position="1290"/>
    </location>
</feature>
<feature type="compositionally biased region" description="Low complexity" evidence="16">
    <location>
        <begin position="255"/>
        <end position="272"/>
    </location>
</feature>
<evidence type="ECO:0000256" key="5">
    <source>
        <dbReference type="ARBA" id="ARBA00022490"/>
    </source>
</evidence>
<dbReference type="NCBIfam" id="TIGR00757">
    <property type="entry name" value="RNaseEG"/>
    <property type="match status" value="1"/>
</dbReference>
<dbReference type="Pfam" id="PF10150">
    <property type="entry name" value="RNase_E_G"/>
    <property type="match status" value="1"/>
</dbReference>
<keyword evidence="6" id="KW-0507">mRNA processing</keyword>
<accession>A0A4U0SUM1</accession>
<keyword evidence="12" id="KW-0694">RNA-binding</keyword>
<keyword evidence="19" id="KW-1185">Reference proteome</keyword>
<dbReference type="GO" id="GO:0008033">
    <property type="term" value="P:tRNA processing"/>
    <property type="evidence" value="ECO:0007669"/>
    <property type="project" value="UniProtKB-KW"/>
</dbReference>
<feature type="compositionally biased region" description="Low complexity" evidence="16">
    <location>
        <begin position="493"/>
        <end position="511"/>
    </location>
</feature>
<comment type="caution">
    <text evidence="18">The sequence shown here is derived from an EMBL/GenBank/DDBJ whole genome shotgun (WGS) entry which is preliminary data.</text>
</comment>
<dbReference type="GO" id="GO:0003723">
    <property type="term" value="F:RNA binding"/>
    <property type="evidence" value="ECO:0007669"/>
    <property type="project" value="UniProtKB-KW"/>
</dbReference>
<organism evidence="18 19">
    <name type="scientific">Actinacidiphila oryziradicis</name>
    <dbReference type="NCBI Taxonomy" id="2571141"/>
    <lineage>
        <taxon>Bacteria</taxon>
        <taxon>Bacillati</taxon>
        <taxon>Actinomycetota</taxon>
        <taxon>Actinomycetes</taxon>
        <taxon>Kitasatosporales</taxon>
        <taxon>Streptomycetaceae</taxon>
        <taxon>Actinacidiphila</taxon>
    </lineage>
</organism>
<evidence type="ECO:0000256" key="14">
    <source>
        <dbReference type="ARBA" id="ARBA00066879"/>
    </source>
</evidence>
<dbReference type="EMBL" id="SUMC01000001">
    <property type="protein sequence ID" value="TKA13243.1"/>
    <property type="molecule type" value="Genomic_DNA"/>
</dbReference>
<comment type="similarity">
    <text evidence="4">Belongs to the RNase E/G family.</text>
</comment>
<feature type="compositionally biased region" description="Low complexity" evidence="16">
    <location>
        <begin position="1213"/>
        <end position="1223"/>
    </location>
</feature>
<feature type="compositionally biased region" description="Low complexity" evidence="16">
    <location>
        <begin position="313"/>
        <end position="337"/>
    </location>
</feature>
<evidence type="ECO:0000256" key="3">
    <source>
        <dbReference type="ARBA" id="ARBA00004496"/>
    </source>
</evidence>
<evidence type="ECO:0000256" key="16">
    <source>
        <dbReference type="SAM" id="MobiDB-lite"/>
    </source>
</evidence>
<dbReference type="EC" id="3.1.26.12" evidence="14"/>
<evidence type="ECO:0000256" key="10">
    <source>
        <dbReference type="ARBA" id="ARBA00022833"/>
    </source>
</evidence>
<dbReference type="Gene3D" id="2.40.50.140">
    <property type="entry name" value="Nucleic acid-binding proteins"/>
    <property type="match status" value="1"/>
</dbReference>
<sequence length="1394" mass="147121">MLEHNEPNEAPQTGATDAASGGPDNETAAAPRRRRRAASRPAGPPVDGAETQSDAPTAAPAIPVPPGDPATIASDGLTADIAASGDIAGPGAPSGMASTPFGTAEAIGSPASLEAEAAAPAPRTRRRATRKVAAPATEASGVMAEAAEAEVPSADEVPSAPVEVPDSAEAAAPPRARRRATRKVAAPAAAPEAPGTVDAEPGEAAAQQPADATGAAEPADTAEAAAPPRARRRATRKVAAPAAAPEADKAEFRPAEAAAPAEAVSDAAPASPRARRTRKRAVPAASFLAEDDGSRRLKPGALAPKDAEDSTDSTDSASSKNDEQAAQAPAEAPAQEPVRASRRAARKAAAVKPVTYIAKAVRDGSGWAVEVEDAFDIRGYGATVEEARAKAVEAVAEAFDVPAGSVVIDVREEPVAEEPQASGRRRAVRPPTALFQPPVFVAPPIEPQAPPVADEPEAEPAIAHATESEPAAEDFGPRRRRRRRGAPAAESVTVTETAPQQAAAVEAPETAAEAEDESSEEDGYADEAHDGDGDRPSRRRRRGGRRRRRGEEASAGEDEDTETEAFEDDEAAGEAPEHGAEDDDDHGSSSSRRRRRRRRRGGESAEAVEAGADDPERTVVKVREPREVRAKTAELGTGFDEVTSIKGSTRMEAKKQRRREGREQGRRRVPIITEAEFLARREAVERVMIVRENGDRTQIGVLEDNVLVEHYVNKEQATSYVGNVYLGKVQNVLPSMEAAFVDIGKGRNAVLYAGEVNFEALGMGHGPRRIETALKSGQPVLVQVTKDPIGHKGARLTSQVSLPGRYLVYVPEGSMTGISRKLPDTERARLKQILKRIVPEDAGVIVRTAAEGASEDELARDVERLQAQWESIQQKAKAGNAPALLYGEPDMTVRVVRDIFNEDFTKVIVSGDTAWETIHGYVSHVAPDLTDRLSMWTSEVDVFATYRIDEQLLKALDRKVWLPSGGSLVIDKTEAMIVVDVNTGKFTGQGGNLEETVTRNNLEAAEEIVRQLRLRDLGGIVVIDFIDMVLESNRDLVMRRLLECLGRDRTKHQVAEVTSLGLVQMTRKRVGQGLLESFSETCVHCNGRGVIVHMDQATTTGGGGKRKRRRGAADDESVPALEAEIDENEAETEADETFEAVEILETQEIPEAAEAPQVEAEEEWFSSPAEAEAAVRGRGRRRASRRVTAPVSSPEAPAEIVIAAPAGPATEPQVAEAAVEVAPEPVPAPEPAAPARTRRRATRKVTAPAGAPKAAEAEVVVVPSAPVAPAAEEAPTAPEPAAEQPVAEPAPARPRRRVTRSATVSTAPDEAAVVVVSTPAADADAEPEPKKRAPRKAAVKKTTAKKTVAKKTTAAAKKTVAKKATAKKASTKKAAAAEQTPGPGVSADASADAS</sequence>
<dbReference type="CDD" id="cd04453">
    <property type="entry name" value="S1_RNase_E"/>
    <property type="match status" value="1"/>
</dbReference>
<feature type="region of interest" description="Disordered" evidence="16">
    <location>
        <begin position="1096"/>
        <end position="1117"/>
    </location>
</feature>
<evidence type="ECO:0000256" key="2">
    <source>
        <dbReference type="ARBA" id="ARBA00001947"/>
    </source>
</evidence>
<proteinExistence type="inferred from homology"/>
<comment type="cofactor">
    <cofactor evidence="2">
        <name>Zn(2+)</name>
        <dbReference type="ChEBI" id="CHEBI:29105"/>
    </cofactor>
</comment>
<gene>
    <name evidence="18" type="ORF">FCI23_00445</name>
</gene>
<dbReference type="PROSITE" id="PS50126">
    <property type="entry name" value="S1"/>
    <property type="match status" value="1"/>
</dbReference>
<evidence type="ECO:0000313" key="18">
    <source>
        <dbReference type="EMBL" id="TKA13243.1"/>
    </source>
</evidence>
<evidence type="ECO:0000256" key="13">
    <source>
        <dbReference type="ARBA" id="ARBA00050524"/>
    </source>
</evidence>
<feature type="compositionally biased region" description="Basic residues" evidence="16">
    <location>
        <begin position="591"/>
        <end position="600"/>
    </location>
</feature>
<feature type="compositionally biased region" description="Basic residues" evidence="16">
    <location>
        <begin position="537"/>
        <end position="548"/>
    </location>
</feature>
<feature type="region of interest" description="Disordered" evidence="16">
    <location>
        <begin position="1213"/>
        <end position="1394"/>
    </location>
</feature>
<dbReference type="InterPro" id="IPR012340">
    <property type="entry name" value="NA-bd_OB-fold"/>
</dbReference>
<evidence type="ECO:0000256" key="12">
    <source>
        <dbReference type="ARBA" id="ARBA00022884"/>
    </source>
</evidence>
<comment type="cofactor">
    <cofactor evidence="1">
        <name>Mg(2+)</name>
        <dbReference type="ChEBI" id="CHEBI:18420"/>
    </cofactor>
</comment>
<evidence type="ECO:0000256" key="7">
    <source>
        <dbReference type="ARBA" id="ARBA00022694"/>
    </source>
</evidence>
<dbReference type="GO" id="GO:0008995">
    <property type="term" value="F:ribonuclease E activity"/>
    <property type="evidence" value="ECO:0007669"/>
    <property type="project" value="UniProtKB-EC"/>
</dbReference>
<dbReference type="InterPro" id="IPR004659">
    <property type="entry name" value="RNase_E/G"/>
</dbReference>
<dbReference type="PANTHER" id="PTHR30001:SF0">
    <property type="entry name" value="RIBONUCLEASE G"/>
    <property type="match status" value="1"/>
</dbReference>
<dbReference type="GO" id="GO:0006364">
    <property type="term" value="P:rRNA processing"/>
    <property type="evidence" value="ECO:0007669"/>
    <property type="project" value="TreeGrafter"/>
</dbReference>
<name>A0A4U0SUM1_9ACTN</name>
<evidence type="ECO:0000256" key="15">
    <source>
        <dbReference type="ARBA" id="ARBA00072999"/>
    </source>
</evidence>
<keyword evidence="9" id="KW-0378">Hydrolase</keyword>
<feature type="compositionally biased region" description="Pro residues" evidence="16">
    <location>
        <begin position="440"/>
        <end position="450"/>
    </location>
</feature>
<keyword evidence="10" id="KW-0862">Zinc</keyword>
<evidence type="ECO:0000259" key="17">
    <source>
        <dbReference type="PROSITE" id="PS50126"/>
    </source>
</evidence>
<feature type="region of interest" description="Disordered" evidence="16">
    <location>
        <begin position="1159"/>
        <end position="1191"/>
    </location>
</feature>
<evidence type="ECO:0000313" key="19">
    <source>
        <dbReference type="Proteomes" id="UP000305778"/>
    </source>
</evidence>
<feature type="region of interest" description="Disordered" evidence="16">
    <location>
        <begin position="1"/>
        <end position="348"/>
    </location>
</feature>
<feature type="compositionally biased region" description="Acidic residues" evidence="16">
    <location>
        <begin position="512"/>
        <end position="525"/>
    </location>
</feature>
<feature type="region of interest" description="Disordered" evidence="16">
    <location>
        <begin position="438"/>
        <end position="618"/>
    </location>
</feature>
<keyword evidence="8" id="KW-0479">Metal-binding</keyword>
<evidence type="ECO:0000256" key="6">
    <source>
        <dbReference type="ARBA" id="ARBA00022664"/>
    </source>
</evidence>
<keyword evidence="5" id="KW-0963">Cytoplasm</keyword>